<accession>A0AAD6VM75</accession>
<name>A0AAD6VM75_9AGAR</name>
<evidence type="ECO:0000256" key="1">
    <source>
        <dbReference type="ARBA" id="ARBA00005725"/>
    </source>
</evidence>
<evidence type="ECO:0000313" key="6">
    <source>
        <dbReference type="Proteomes" id="UP001219525"/>
    </source>
</evidence>
<dbReference type="SUPFAM" id="SSF51735">
    <property type="entry name" value="NAD(P)-binding Rossmann-fold domains"/>
    <property type="match status" value="1"/>
</dbReference>
<comment type="caution">
    <text evidence="5">The sequence shown here is derived from an EMBL/GenBank/DDBJ whole genome shotgun (WGS) entry which is preliminary data.</text>
</comment>
<protein>
    <recommendedName>
        <fullName evidence="4">NmrA-like domain-containing protein</fullName>
    </recommendedName>
</protein>
<dbReference type="PANTHER" id="PTHR47706">
    <property type="entry name" value="NMRA-LIKE FAMILY PROTEIN"/>
    <property type="match status" value="1"/>
</dbReference>
<evidence type="ECO:0000313" key="5">
    <source>
        <dbReference type="EMBL" id="KAJ7213932.1"/>
    </source>
</evidence>
<evidence type="ECO:0000256" key="3">
    <source>
        <dbReference type="ARBA" id="ARBA00023002"/>
    </source>
</evidence>
<evidence type="ECO:0000259" key="4">
    <source>
        <dbReference type="Pfam" id="PF05368"/>
    </source>
</evidence>
<dbReference type="Proteomes" id="UP001219525">
    <property type="component" value="Unassembled WGS sequence"/>
</dbReference>
<keyword evidence="3" id="KW-0560">Oxidoreductase</keyword>
<keyword evidence="2" id="KW-0521">NADP</keyword>
<dbReference type="InterPro" id="IPR036291">
    <property type="entry name" value="NAD(P)-bd_dom_sf"/>
</dbReference>
<comment type="similarity">
    <text evidence="1">Belongs to the NmrA-type oxidoreductase family. Isoflavone reductase subfamily.</text>
</comment>
<keyword evidence="6" id="KW-1185">Reference proteome</keyword>
<dbReference type="InterPro" id="IPR051609">
    <property type="entry name" value="NmrA/Isoflavone_reductase-like"/>
</dbReference>
<dbReference type="InterPro" id="IPR008030">
    <property type="entry name" value="NmrA-like"/>
</dbReference>
<dbReference type="PANTHER" id="PTHR47706:SF4">
    <property type="entry name" value="NMRA-LIKE DOMAIN-CONTAINING PROTEIN"/>
    <property type="match status" value="1"/>
</dbReference>
<dbReference type="GO" id="GO:0016491">
    <property type="term" value="F:oxidoreductase activity"/>
    <property type="evidence" value="ECO:0007669"/>
    <property type="project" value="UniProtKB-KW"/>
</dbReference>
<dbReference type="EMBL" id="JARJCW010000020">
    <property type="protein sequence ID" value="KAJ7213932.1"/>
    <property type="molecule type" value="Genomic_DNA"/>
</dbReference>
<reference evidence="5" key="1">
    <citation type="submission" date="2023-03" db="EMBL/GenBank/DDBJ databases">
        <title>Massive genome expansion in bonnet fungi (Mycena s.s.) driven by repeated elements and novel gene families across ecological guilds.</title>
        <authorList>
            <consortium name="Lawrence Berkeley National Laboratory"/>
            <person name="Harder C.B."/>
            <person name="Miyauchi S."/>
            <person name="Viragh M."/>
            <person name="Kuo A."/>
            <person name="Thoen E."/>
            <person name="Andreopoulos B."/>
            <person name="Lu D."/>
            <person name="Skrede I."/>
            <person name="Drula E."/>
            <person name="Henrissat B."/>
            <person name="Morin E."/>
            <person name="Kohler A."/>
            <person name="Barry K."/>
            <person name="LaButti K."/>
            <person name="Morin E."/>
            <person name="Salamov A."/>
            <person name="Lipzen A."/>
            <person name="Mereny Z."/>
            <person name="Hegedus B."/>
            <person name="Baldrian P."/>
            <person name="Stursova M."/>
            <person name="Weitz H."/>
            <person name="Taylor A."/>
            <person name="Grigoriev I.V."/>
            <person name="Nagy L.G."/>
            <person name="Martin F."/>
            <person name="Kauserud H."/>
        </authorList>
    </citation>
    <scope>NUCLEOTIDE SEQUENCE</scope>
    <source>
        <strain evidence="5">9144</strain>
    </source>
</reference>
<dbReference type="AlphaFoldDB" id="A0AAD6VM75"/>
<dbReference type="Gene3D" id="3.40.50.720">
    <property type="entry name" value="NAD(P)-binding Rossmann-like Domain"/>
    <property type="match status" value="1"/>
</dbReference>
<evidence type="ECO:0000256" key="2">
    <source>
        <dbReference type="ARBA" id="ARBA00022857"/>
    </source>
</evidence>
<dbReference type="Pfam" id="PF05368">
    <property type="entry name" value="NmrA"/>
    <property type="match status" value="1"/>
</dbReference>
<proteinExistence type="inferred from homology"/>
<gene>
    <name evidence="5" type="ORF">GGX14DRAFT_617849</name>
</gene>
<feature type="domain" description="NmrA-like" evidence="4">
    <location>
        <begin position="10"/>
        <end position="112"/>
    </location>
</feature>
<sequence length="280" mass="29574">MQADSYGSFAVFGAGLIGAPIARALCARGAAVLVVVRPGQQIPTLPGAAVREIVCTDFAAIAQALVEHAVQVVISTMSAADASTQNALASAAQMAGVALFVPSEFGVVTDGMADYAGTIGKYLALHLNTIGLPFARFYVGFFMETIPAMTGLSVNGKINVAGYGNMSCSFTASDDLAGFLAHVLTTLSPQELFNRTFRLQGDRSTISGLAVLFGTEVEYVEKIPGQMGEVWTRLQMAAECGAASTGWNRQLRAEGEECAGCTNHLWEGHEWTTIKAFYKL</sequence>
<organism evidence="5 6">
    <name type="scientific">Mycena pura</name>
    <dbReference type="NCBI Taxonomy" id="153505"/>
    <lineage>
        <taxon>Eukaryota</taxon>
        <taxon>Fungi</taxon>
        <taxon>Dikarya</taxon>
        <taxon>Basidiomycota</taxon>
        <taxon>Agaricomycotina</taxon>
        <taxon>Agaricomycetes</taxon>
        <taxon>Agaricomycetidae</taxon>
        <taxon>Agaricales</taxon>
        <taxon>Marasmiineae</taxon>
        <taxon>Mycenaceae</taxon>
        <taxon>Mycena</taxon>
    </lineage>
</organism>
<feature type="non-terminal residue" evidence="5">
    <location>
        <position position="1"/>
    </location>
</feature>